<comment type="caution">
    <text evidence="1">The sequence shown here is derived from an EMBL/GenBank/DDBJ whole genome shotgun (WGS) entry which is preliminary data.</text>
</comment>
<dbReference type="OrthoDB" id="6396832at2"/>
<dbReference type="AlphaFoldDB" id="A0A4Q2K857"/>
<dbReference type="EMBL" id="SDOZ01000002">
    <property type="protein sequence ID" value="RXZ60888.1"/>
    <property type="molecule type" value="Genomic_DNA"/>
</dbReference>
<organism evidence="1 2">
    <name type="scientific">Candidatus Borkfalkia ceftriaxoniphila</name>
    <dbReference type="NCBI Taxonomy" id="2508949"/>
    <lineage>
        <taxon>Bacteria</taxon>
        <taxon>Bacillati</taxon>
        <taxon>Bacillota</taxon>
        <taxon>Clostridia</taxon>
        <taxon>Christensenellales</taxon>
        <taxon>Christensenellaceae</taxon>
        <taxon>Candidatus Borkfalkia</taxon>
    </lineage>
</organism>
<keyword evidence="2" id="KW-1185">Reference proteome</keyword>
<dbReference type="Proteomes" id="UP000291269">
    <property type="component" value="Unassembled WGS sequence"/>
</dbReference>
<sequence>MYESCIKIPEILLPDVEDMTAWAVIACDQHTSDEKYWEELDASIGEKPSSLRLILPELYLESDCDKRCAAVFASMRKYRAENVFKKLPAGFVLVERSTYFSPTRFGIVLALDLERYSYEKGNTAAIRASEATIVERIPPRLKIREDALYELPHIMVLYNDPEDIVLKDLKAQRKDLPLLYDFDLNMKGGHAKGYFVQDSERVAQKLDSLCNEDGLLFVVGDGNHSLATAKAHWDKIKQDLSPKERADHPARFALCEAVNVYDEGIRFESINRIVKGVDAEKFVKGIRFTGGQDGALYIKGKRQALKVDDDIARAVAETDAYIDAYIKANGGKADYIHGEDAVRELTEKNVGYVGIVLPKMDKGALFTQVVKYGNLPRKTFSMGESAEKRYYIEAKEITK</sequence>
<name>A0A4Q2K857_9FIRM</name>
<dbReference type="Pfam" id="PF06245">
    <property type="entry name" value="DUF1015"/>
    <property type="match status" value="1"/>
</dbReference>
<gene>
    <name evidence="1" type="ORF">ESZ91_00435</name>
</gene>
<dbReference type="InterPro" id="IPR008323">
    <property type="entry name" value="UCP033563"/>
</dbReference>
<accession>A0A4Q2K857</accession>
<dbReference type="RefSeq" id="WP_129223014.1">
    <property type="nucleotide sequence ID" value="NZ_SDOZ01000002.1"/>
</dbReference>
<protein>
    <submittedName>
        <fullName evidence="1">DUF1015 family protein</fullName>
    </submittedName>
</protein>
<evidence type="ECO:0000313" key="1">
    <source>
        <dbReference type="EMBL" id="RXZ60888.1"/>
    </source>
</evidence>
<reference evidence="1 2" key="1">
    <citation type="journal article" date="2019" name="Gut">
        <title>Antibiotics-induced monodominance of a novel gut bacterial order.</title>
        <authorList>
            <person name="Hildebrand F."/>
            <person name="Moitinho-Silva L."/>
            <person name="Blasche S."/>
            <person name="Jahn M.T."/>
            <person name="Gossmann T.I."/>
            <person name="Heuerta-Cepas J."/>
            <person name="Hercog R."/>
            <person name="Luetge M."/>
            <person name="Bahram M."/>
            <person name="Pryszlak A."/>
            <person name="Alves R.J."/>
            <person name="Waszak S.M."/>
            <person name="Zhu A."/>
            <person name="Ye L."/>
            <person name="Costea P.I."/>
            <person name="Aalvink S."/>
            <person name="Belzer C."/>
            <person name="Forslund S.K."/>
            <person name="Sunagawa S."/>
            <person name="Hentschel U."/>
            <person name="Merten C."/>
            <person name="Patil K.R."/>
            <person name="Benes V."/>
            <person name="Bork P."/>
        </authorList>
    </citation>
    <scope>NUCLEOTIDE SEQUENCE [LARGE SCALE GENOMIC DNA]</scope>
    <source>
        <strain evidence="1 2">HDS1380</strain>
    </source>
</reference>
<dbReference type="PANTHER" id="PTHR36454:SF1">
    <property type="entry name" value="DUF1015 DOMAIN-CONTAINING PROTEIN"/>
    <property type="match status" value="1"/>
</dbReference>
<dbReference type="PANTHER" id="PTHR36454">
    <property type="entry name" value="LMO2823 PROTEIN"/>
    <property type="match status" value="1"/>
</dbReference>
<evidence type="ECO:0000313" key="2">
    <source>
        <dbReference type="Proteomes" id="UP000291269"/>
    </source>
</evidence>
<proteinExistence type="predicted"/>